<accession>A0ABU7I3H6</accession>
<gene>
    <name evidence="2" type="ORF">VRU48_02480</name>
</gene>
<keyword evidence="3" id="KW-1185">Reference proteome</keyword>
<evidence type="ECO:0000256" key="1">
    <source>
        <dbReference type="SAM" id="SignalP"/>
    </source>
</evidence>
<sequence length="152" mass="17010">MNTRVLLSLLFTCLLLHACTSTNQTSVDNPPVLIQHANQVLSFELKDILMENENVQLKGSKFNKKDSVVSQLDVVIKNVERVPLKEELPNLGKKIGIIVKTVLLDTNQYQQYKISFSAKEGVENPAEIVVLARDISSIPLNSSYFKEGALKR</sequence>
<evidence type="ECO:0000313" key="2">
    <source>
        <dbReference type="EMBL" id="MEE1943957.1"/>
    </source>
</evidence>
<comment type="caution">
    <text evidence="2">The sequence shown here is derived from an EMBL/GenBank/DDBJ whole genome shotgun (WGS) entry which is preliminary data.</text>
</comment>
<name>A0ABU7I3H6_9SPHI</name>
<dbReference type="EMBL" id="JAZDQT010000001">
    <property type="protein sequence ID" value="MEE1943957.1"/>
    <property type="molecule type" value="Genomic_DNA"/>
</dbReference>
<evidence type="ECO:0008006" key="4">
    <source>
        <dbReference type="Google" id="ProtNLM"/>
    </source>
</evidence>
<feature type="chain" id="PRO_5045452025" description="Lipoprotein" evidence="1">
    <location>
        <begin position="19"/>
        <end position="152"/>
    </location>
</feature>
<dbReference type="RefSeq" id="WP_330106344.1">
    <property type="nucleotide sequence ID" value="NZ_JAZDQT010000001.1"/>
</dbReference>
<evidence type="ECO:0000313" key="3">
    <source>
        <dbReference type="Proteomes" id="UP001336835"/>
    </source>
</evidence>
<reference evidence="2 3" key="1">
    <citation type="submission" date="2024-01" db="EMBL/GenBank/DDBJ databases">
        <title>Pedobacter sp. nov., isolated from fresh soil.</title>
        <authorList>
            <person name="Le N.T.T."/>
        </authorList>
    </citation>
    <scope>NUCLEOTIDE SEQUENCE [LARGE SCALE GENOMIC DNA]</scope>
    <source>
        <strain evidence="2 3">KR3-3</strain>
    </source>
</reference>
<protein>
    <recommendedName>
        <fullName evidence="4">Lipoprotein</fullName>
    </recommendedName>
</protein>
<organism evidence="2 3">
    <name type="scientific">Pedobacter albus</name>
    <dbReference type="NCBI Taxonomy" id="3113905"/>
    <lineage>
        <taxon>Bacteria</taxon>
        <taxon>Pseudomonadati</taxon>
        <taxon>Bacteroidota</taxon>
        <taxon>Sphingobacteriia</taxon>
        <taxon>Sphingobacteriales</taxon>
        <taxon>Sphingobacteriaceae</taxon>
        <taxon>Pedobacter</taxon>
    </lineage>
</organism>
<keyword evidence="1" id="KW-0732">Signal</keyword>
<feature type="signal peptide" evidence="1">
    <location>
        <begin position="1"/>
        <end position="18"/>
    </location>
</feature>
<dbReference type="Proteomes" id="UP001336835">
    <property type="component" value="Unassembled WGS sequence"/>
</dbReference>
<proteinExistence type="predicted"/>